<feature type="chain" id="PRO_5026750293" evidence="1">
    <location>
        <begin position="24"/>
        <end position="545"/>
    </location>
</feature>
<comment type="caution">
    <text evidence="3">The sequence shown here is derived from an EMBL/GenBank/DDBJ whole genome shotgun (WGS) entry which is preliminary data.</text>
</comment>
<reference evidence="3 4" key="1">
    <citation type="submission" date="2019-11" db="EMBL/GenBank/DDBJ databases">
        <title>P. haliotis isolates from Z. marina roots.</title>
        <authorList>
            <person name="Cohen M."/>
            <person name="Jospin G."/>
            <person name="Eisen J.A."/>
            <person name="Coil D.A."/>
        </authorList>
    </citation>
    <scope>NUCLEOTIDE SEQUENCE [LARGE SCALE GENOMIC DNA]</scope>
    <source>
        <strain evidence="3 4">UCD-MCMsp1aY</strain>
    </source>
</reference>
<dbReference type="EMBL" id="WOCD01000003">
    <property type="protein sequence ID" value="MUH72394.1"/>
    <property type="molecule type" value="Genomic_DNA"/>
</dbReference>
<dbReference type="OrthoDB" id="5650590at2"/>
<evidence type="ECO:0000259" key="2">
    <source>
        <dbReference type="PROSITE" id="PS50234"/>
    </source>
</evidence>
<dbReference type="AlphaFoldDB" id="A0A6N8F886"/>
<dbReference type="SMART" id="SM00327">
    <property type="entry name" value="VWA"/>
    <property type="match status" value="1"/>
</dbReference>
<dbReference type="RefSeq" id="WP_155695577.1">
    <property type="nucleotide sequence ID" value="NZ_WOCD01000003.1"/>
</dbReference>
<dbReference type="InterPro" id="IPR002035">
    <property type="entry name" value="VWF_A"/>
</dbReference>
<dbReference type="PROSITE" id="PS51257">
    <property type="entry name" value="PROKAR_LIPOPROTEIN"/>
    <property type="match status" value="1"/>
</dbReference>
<accession>A0A6N8F886</accession>
<evidence type="ECO:0000313" key="3">
    <source>
        <dbReference type="EMBL" id="MUH72394.1"/>
    </source>
</evidence>
<keyword evidence="1" id="KW-0732">Signal</keyword>
<name>A0A6N8F886_9GAMM</name>
<gene>
    <name evidence="3" type="ORF">GNP35_07810</name>
</gene>
<dbReference type="Gene3D" id="3.40.50.410">
    <property type="entry name" value="von Willebrand factor, type A domain"/>
    <property type="match status" value="1"/>
</dbReference>
<feature type="signal peptide" evidence="1">
    <location>
        <begin position="1"/>
        <end position="23"/>
    </location>
</feature>
<dbReference type="Proteomes" id="UP000439994">
    <property type="component" value="Unassembled WGS sequence"/>
</dbReference>
<dbReference type="SUPFAM" id="SSF53300">
    <property type="entry name" value="vWA-like"/>
    <property type="match status" value="1"/>
</dbReference>
<dbReference type="PROSITE" id="PS50234">
    <property type="entry name" value="VWFA"/>
    <property type="match status" value="1"/>
</dbReference>
<evidence type="ECO:0000256" key="1">
    <source>
        <dbReference type="SAM" id="SignalP"/>
    </source>
</evidence>
<feature type="domain" description="VWFA" evidence="2">
    <location>
        <begin position="194"/>
        <end position="366"/>
    </location>
</feature>
<evidence type="ECO:0000313" key="4">
    <source>
        <dbReference type="Proteomes" id="UP000439994"/>
    </source>
</evidence>
<dbReference type="Pfam" id="PF00092">
    <property type="entry name" value="VWA"/>
    <property type="match status" value="1"/>
</dbReference>
<keyword evidence="4" id="KW-1185">Reference proteome</keyword>
<sequence>MFSKGAKSHFALAVVLMASLLQACSGGGSSDSAEVDPNTVSIGGTIEGLAGKITVSINDNEEALDTNGNFTFSTRVTIQEDFVIRLVNAPTGLVCSIENSTGTATANISNVAISCSGLEARAYSLNNLGFSEEPPSVLTFAFHLVNRITGKAIENLTTDNVTDYLIVTENQLPISKTESFLEVDPLVGLNATYTTVFAIDISASLTQANLAQVVSSIKSSVTDANGNSLLEANQRISIFTFDSTIEHVLEPSQDIQSIFDALDNIEVGGNSTNLFGAIKQSADSWTNEVSSDLISYGSLILFTDGNDNSELVSKDEALSSVASKDVYFIVLGNESNTETLAEFTPESNIFSIENFNQLNTVLNSALDFAKSYENGLYILSYATPKRAGNHLLSIAPNDDFDCNTSVNDAETQQMSDTGLISDCTDSVSHNFDASGYTDIAPQLELSGVKTTISTSTDWQARVRWTNSDIDLKWQIESCKGNISYTLSDDKKIATFERQVDEFSMVYIKVTDANSAISEEGYLQMSSTEGDFKLVKNQRNSDLCNR</sequence>
<organism evidence="3 4">
    <name type="scientific">Psychrosphaera haliotis</name>
    <dbReference type="NCBI Taxonomy" id="555083"/>
    <lineage>
        <taxon>Bacteria</taxon>
        <taxon>Pseudomonadati</taxon>
        <taxon>Pseudomonadota</taxon>
        <taxon>Gammaproteobacteria</taxon>
        <taxon>Alteromonadales</taxon>
        <taxon>Pseudoalteromonadaceae</taxon>
        <taxon>Psychrosphaera</taxon>
    </lineage>
</organism>
<dbReference type="InterPro" id="IPR036465">
    <property type="entry name" value="vWFA_dom_sf"/>
</dbReference>
<proteinExistence type="predicted"/>
<protein>
    <submittedName>
        <fullName evidence="3">VWA domain-containing protein</fullName>
    </submittedName>
</protein>